<dbReference type="AlphaFoldDB" id="A0A9D3YCH8"/>
<evidence type="ECO:0000313" key="2">
    <source>
        <dbReference type="Proteomes" id="UP000828390"/>
    </source>
</evidence>
<gene>
    <name evidence="1" type="ORF">DPMN_085343</name>
</gene>
<protein>
    <submittedName>
        <fullName evidence="1">Uncharacterized protein</fullName>
    </submittedName>
</protein>
<accession>A0A9D3YCH8</accession>
<dbReference type="EMBL" id="JAIWYP010000016">
    <property type="protein sequence ID" value="KAH3697833.1"/>
    <property type="molecule type" value="Genomic_DNA"/>
</dbReference>
<organism evidence="1 2">
    <name type="scientific">Dreissena polymorpha</name>
    <name type="common">Zebra mussel</name>
    <name type="synonym">Mytilus polymorpha</name>
    <dbReference type="NCBI Taxonomy" id="45954"/>
    <lineage>
        <taxon>Eukaryota</taxon>
        <taxon>Metazoa</taxon>
        <taxon>Spiralia</taxon>
        <taxon>Lophotrochozoa</taxon>
        <taxon>Mollusca</taxon>
        <taxon>Bivalvia</taxon>
        <taxon>Autobranchia</taxon>
        <taxon>Heteroconchia</taxon>
        <taxon>Euheterodonta</taxon>
        <taxon>Imparidentia</taxon>
        <taxon>Neoheterodontei</taxon>
        <taxon>Myida</taxon>
        <taxon>Dreissenoidea</taxon>
        <taxon>Dreissenidae</taxon>
        <taxon>Dreissena</taxon>
    </lineage>
</organism>
<dbReference type="Proteomes" id="UP000828390">
    <property type="component" value="Unassembled WGS sequence"/>
</dbReference>
<comment type="caution">
    <text evidence="1">The sequence shown here is derived from an EMBL/GenBank/DDBJ whole genome shotgun (WGS) entry which is preliminary data.</text>
</comment>
<name>A0A9D3YCH8_DREPO</name>
<evidence type="ECO:0000313" key="1">
    <source>
        <dbReference type="EMBL" id="KAH3697833.1"/>
    </source>
</evidence>
<proteinExistence type="predicted"/>
<keyword evidence="2" id="KW-1185">Reference proteome</keyword>
<reference evidence="1" key="1">
    <citation type="journal article" date="2019" name="bioRxiv">
        <title>The Genome of the Zebra Mussel, Dreissena polymorpha: A Resource for Invasive Species Research.</title>
        <authorList>
            <person name="McCartney M.A."/>
            <person name="Auch B."/>
            <person name="Kono T."/>
            <person name="Mallez S."/>
            <person name="Zhang Y."/>
            <person name="Obille A."/>
            <person name="Becker A."/>
            <person name="Abrahante J.E."/>
            <person name="Garbe J."/>
            <person name="Badalamenti J.P."/>
            <person name="Herman A."/>
            <person name="Mangelson H."/>
            <person name="Liachko I."/>
            <person name="Sullivan S."/>
            <person name="Sone E.D."/>
            <person name="Koren S."/>
            <person name="Silverstein K.A.T."/>
            <person name="Beckman K.B."/>
            <person name="Gohl D.M."/>
        </authorList>
    </citation>
    <scope>NUCLEOTIDE SEQUENCE</scope>
    <source>
        <strain evidence="1">Duluth1</strain>
        <tissue evidence="1">Whole animal</tissue>
    </source>
</reference>
<sequence>MTATLVCSHEPLLATTKTRLDSMCRTVRQGTLEGGRRWSIQKKSRIDNVKEWRS</sequence>
<reference evidence="1" key="2">
    <citation type="submission" date="2020-11" db="EMBL/GenBank/DDBJ databases">
        <authorList>
            <person name="McCartney M.A."/>
            <person name="Auch B."/>
            <person name="Kono T."/>
            <person name="Mallez S."/>
            <person name="Becker A."/>
            <person name="Gohl D.M."/>
            <person name="Silverstein K.A.T."/>
            <person name="Koren S."/>
            <person name="Bechman K.B."/>
            <person name="Herman A."/>
            <person name="Abrahante J.E."/>
            <person name="Garbe J."/>
        </authorList>
    </citation>
    <scope>NUCLEOTIDE SEQUENCE</scope>
    <source>
        <strain evidence="1">Duluth1</strain>
        <tissue evidence="1">Whole animal</tissue>
    </source>
</reference>